<name>A0A6A5YU80_9PLEO</name>
<protein>
    <submittedName>
        <fullName evidence="2">Uncharacterized protein</fullName>
    </submittedName>
</protein>
<gene>
    <name evidence="2" type="ORF">BDV96DRAFT_650790</name>
</gene>
<reference evidence="2" key="1">
    <citation type="journal article" date="2020" name="Stud. Mycol.">
        <title>101 Dothideomycetes genomes: a test case for predicting lifestyles and emergence of pathogens.</title>
        <authorList>
            <person name="Haridas S."/>
            <person name="Albert R."/>
            <person name="Binder M."/>
            <person name="Bloem J."/>
            <person name="Labutti K."/>
            <person name="Salamov A."/>
            <person name="Andreopoulos B."/>
            <person name="Baker S."/>
            <person name="Barry K."/>
            <person name="Bills G."/>
            <person name="Bluhm B."/>
            <person name="Cannon C."/>
            <person name="Castanera R."/>
            <person name="Culley D."/>
            <person name="Daum C."/>
            <person name="Ezra D."/>
            <person name="Gonzalez J."/>
            <person name="Henrissat B."/>
            <person name="Kuo A."/>
            <person name="Liang C."/>
            <person name="Lipzen A."/>
            <person name="Lutzoni F."/>
            <person name="Magnuson J."/>
            <person name="Mondo S."/>
            <person name="Nolan M."/>
            <person name="Ohm R."/>
            <person name="Pangilinan J."/>
            <person name="Park H.-J."/>
            <person name="Ramirez L."/>
            <person name="Alfaro M."/>
            <person name="Sun H."/>
            <person name="Tritt A."/>
            <person name="Yoshinaga Y."/>
            <person name="Zwiers L.-H."/>
            <person name="Turgeon B."/>
            <person name="Goodwin S."/>
            <person name="Spatafora J."/>
            <person name="Crous P."/>
            <person name="Grigoriev I."/>
        </authorList>
    </citation>
    <scope>NUCLEOTIDE SEQUENCE</scope>
    <source>
        <strain evidence="2">CBS 627.86</strain>
    </source>
</reference>
<dbReference type="AlphaFoldDB" id="A0A6A5YU80"/>
<dbReference type="Proteomes" id="UP000799770">
    <property type="component" value="Unassembled WGS sequence"/>
</dbReference>
<accession>A0A6A5YU80</accession>
<keyword evidence="3" id="KW-1185">Reference proteome</keyword>
<sequence length="280" mass="31834">MSSKAGLLHFSHVANLFPEPLRVRKRQQRSLFRPRAIRKASTRVNESDTSGGLDDLISEIAEGLFYYPPQNAYPQLSQRPEHSSTPEEPFAWRVAPLPVSRVPSTEPLTVRKTRTSESSAGHAPQTLEVSRGWKSRKSSSDQSGFSFSLDQEGDCHRTPPDPFSALAHSLTYDQRLLLLNLLDMPTHDLFINVPHERLKRAFTAPLEWMHIRKKRKTTSSGSHELSLDSSQGLPDCRDLLLAIRDYLQQNVEDRRRFCAAVYGMIEDHLGSAMEPNFYEH</sequence>
<evidence type="ECO:0000313" key="3">
    <source>
        <dbReference type="Proteomes" id="UP000799770"/>
    </source>
</evidence>
<proteinExistence type="predicted"/>
<organism evidence="2 3">
    <name type="scientific">Lophiotrema nucula</name>
    <dbReference type="NCBI Taxonomy" id="690887"/>
    <lineage>
        <taxon>Eukaryota</taxon>
        <taxon>Fungi</taxon>
        <taxon>Dikarya</taxon>
        <taxon>Ascomycota</taxon>
        <taxon>Pezizomycotina</taxon>
        <taxon>Dothideomycetes</taxon>
        <taxon>Pleosporomycetidae</taxon>
        <taxon>Pleosporales</taxon>
        <taxon>Lophiotremataceae</taxon>
        <taxon>Lophiotrema</taxon>
    </lineage>
</organism>
<feature type="region of interest" description="Disordered" evidence="1">
    <location>
        <begin position="105"/>
        <end position="160"/>
    </location>
</feature>
<dbReference type="EMBL" id="ML977337">
    <property type="protein sequence ID" value="KAF2110682.1"/>
    <property type="molecule type" value="Genomic_DNA"/>
</dbReference>
<dbReference type="OrthoDB" id="3760848at2759"/>
<evidence type="ECO:0000256" key="1">
    <source>
        <dbReference type="SAM" id="MobiDB-lite"/>
    </source>
</evidence>
<evidence type="ECO:0000313" key="2">
    <source>
        <dbReference type="EMBL" id="KAF2110682.1"/>
    </source>
</evidence>
<feature type="compositionally biased region" description="Low complexity" evidence="1">
    <location>
        <begin position="140"/>
        <end position="150"/>
    </location>
</feature>